<evidence type="ECO:0000256" key="1">
    <source>
        <dbReference type="SAM" id="MobiDB-lite"/>
    </source>
</evidence>
<evidence type="ECO:0000313" key="2">
    <source>
        <dbReference type="EMBL" id="BAR98390.1"/>
    </source>
</evidence>
<sequence>MASPHWDRPPFITAADGGDRHFGNTIRNPADQPGVSSSCRRNTFSINGFSARSFAGSRRDQPETA</sequence>
<gene>
    <name evidence="2" type="ORF">BV133_797</name>
</gene>
<proteinExistence type="predicted"/>
<protein>
    <submittedName>
        <fullName evidence="2">Uncharacterized protein</fullName>
    </submittedName>
</protein>
<accession>A0A182CYU5</accession>
<organism evidence="2">
    <name type="scientific">Blastochloris viridis</name>
    <name type="common">Rhodopseudomonas viridis</name>
    <dbReference type="NCBI Taxonomy" id="1079"/>
    <lineage>
        <taxon>Bacteria</taxon>
        <taxon>Pseudomonadati</taxon>
        <taxon>Pseudomonadota</taxon>
        <taxon>Alphaproteobacteria</taxon>
        <taxon>Hyphomicrobiales</taxon>
        <taxon>Blastochloridaceae</taxon>
        <taxon>Blastochloris</taxon>
    </lineage>
</organism>
<name>A0A182CYU5_BLAVI</name>
<feature type="region of interest" description="Disordered" evidence="1">
    <location>
        <begin position="1"/>
        <end position="21"/>
    </location>
</feature>
<reference evidence="2" key="1">
    <citation type="journal article" date="2015" name="Genome Announc.">
        <title>Complete Genome Sequence of the Bacteriochlorophyll b-Producing Photosynthetic Bacterium Blastochloris viridis.</title>
        <authorList>
            <person name="Tsukatani Y."/>
            <person name="Hirose Y."/>
            <person name="Harada J."/>
            <person name="Misawa N."/>
            <person name="Mori K."/>
            <person name="Inoue K."/>
            <person name="Tamiaki H."/>
        </authorList>
    </citation>
    <scope>NUCLEOTIDE SEQUENCE [LARGE SCALE GENOMIC DNA]</scope>
    <source>
        <strain evidence="2">DSM 133</strain>
    </source>
</reference>
<dbReference type="AlphaFoldDB" id="A0A182CYU5"/>
<dbReference type="EMBL" id="AP014854">
    <property type="protein sequence ID" value="BAR98390.1"/>
    <property type="molecule type" value="Genomic_DNA"/>
</dbReference>